<dbReference type="Proteomes" id="UP001456307">
    <property type="component" value="Unassembled WGS sequence"/>
</dbReference>
<protein>
    <submittedName>
        <fullName evidence="1">Uncharacterized protein</fullName>
    </submittedName>
</protein>
<organism evidence="1 2">
    <name type="scientific">Limosilactobacillus allomucosae</name>
    <dbReference type="NCBI Taxonomy" id="3142938"/>
    <lineage>
        <taxon>Bacteria</taxon>
        <taxon>Bacillati</taxon>
        <taxon>Bacillota</taxon>
        <taxon>Bacilli</taxon>
        <taxon>Lactobacillales</taxon>
        <taxon>Lactobacillaceae</taxon>
        <taxon>Limosilactobacillus</taxon>
    </lineage>
</organism>
<sequence length="78" mass="9109">MPVSEAQKKATKKYRDQHKDRYVCQLYVRHAKAIIDPDPVKNATMYDHVQKAVAAGEFDHKKALLELREMIDNKLKEL</sequence>
<dbReference type="EMBL" id="JBCNVT010000001">
    <property type="protein sequence ID" value="MEO5286049.1"/>
    <property type="molecule type" value="Genomic_DNA"/>
</dbReference>
<dbReference type="RefSeq" id="WP_347985407.1">
    <property type="nucleotide sequence ID" value="NZ_JBCNVT010000001.1"/>
</dbReference>
<name>A0ABV0I4H9_9LACO</name>
<keyword evidence="2" id="KW-1185">Reference proteome</keyword>
<accession>A0ABV0I4H9</accession>
<evidence type="ECO:0000313" key="2">
    <source>
        <dbReference type="Proteomes" id="UP001456307"/>
    </source>
</evidence>
<proteinExistence type="predicted"/>
<comment type="caution">
    <text evidence="1">The sequence shown here is derived from an EMBL/GenBank/DDBJ whole genome shotgun (WGS) entry which is preliminary data.</text>
</comment>
<gene>
    <name evidence="1" type="ORF">AAVZ08_05525</name>
</gene>
<reference evidence="1 2" key="1">
    <citation type="submission" date="2024-04" db="EMBL/GenBank/DDBJ databases">
        <title>Limosilactobacillus allomucosae sp. nov., a novel species isolated from wild boar faecal samples as potential probiotics for domestic pigs.</title>
        <authorList>
            <person name="Chen B."/>
        </authorList>
    </citation>
    <scope>NUCLEOTIDE SEQUENCE [LARGE SCALE GENOMIC DNA]</scope>
    <source>
        <strain evidence="1 2">WILCCON 0055</strain>
    </source>
</reference>
<evidence type="ECO:0000313" key="1">
    <source>
        <dbReference type="EMBL" id="MEO5286049.1"/>
    </source>
</evidence>